<sequence length="144" mass="15597">MTCTRSGSRERKARREVLCGDADRWGRDRRLWGREPEAPGRARLCDAVRAAVATALTAKQREVVEAYFFDGLSQGEIARRLGVAQQVVQKRLFGAPRGGQRVGGAMLRLRRALEPTVAALPARAPAAAAPPARTRAARTAPVSP</sequence>
<proteinExistence type="predicted"/>
<dbReference type="OrthoDB" id="5517196at2"/>
<dbReference type="AlphaFoldDB" id="A0A2L0EKL6"/>
<dbReference type="Proteomes" id="UP000238348">
    <property type="component" value="Chromosome"/>
</dbReference>
<dbReference type="GO" id="GO:0003677">
    <property type="term" value="F:DNA binding"/>
    <property type="evidence" value="ECO:0007669"/>
    <property type="project" value="InterPro"/>
</dbReference>
<dbReference type="SUPFAM" id="SSF88659">
    <property type="entry name" value="Sigma3 and sigma4 domains of RNA polymerase sigma factors"/>
    <property type="match status" value="1"/>
</dbReference>
<evidence type="ECO:0000256" key="1">
    <source>
        <dbReference type="SAM" id="MobiDB-lite"/>
    </source>
</evidence>
<accession>A0A2L0EKL6</accession>
<dbReference type="GO" id="GO:0006352">
    <property type="term" value="P:DNA-templated transcription initiation"/>
    <property type="evidence" value="ECO:0007669"/>
    <property type="project" value="InterPro"/>
</dbReference>
<dbReference type="Pfam" id="PF08281">
    <property type="entry name" value="Sigma70_r4_2"/>
    <property type="match status" value="1"/>
</dbReference>
<feature type="domain" description="RNA polymerase sigma factor 70 region 4 type 2" evidence="2">
    <location>
        <begin position="55"/>
        <end position="93"/>
    </location>
</feature>
<organism evidence="3 4">
    <name type="scientific">Sorangium cellulosum</name>
    <name type="common">Polyangium cellulosum</name>
    <dbReference type="NCBI Taxonomy" id="56"/>
    <lineage>
        <taxon>Bacteria</taxon>
        <taxon>Pseudomonadati</taxon>
        <taxon>Myxococcota</taxon>
        <taxon>Polyangia</taxon>
        <taxon>Polyangiales</taxon>
        <taxon>Polyangiaceae</taxon>
        <taxon>Sorangium</taxon>
    </lineage>
</organism>
<dbReference type="RefSeq" id="WP_104977741.1">
    <property type="nucleotide sequence ID" value="NZ_CP012673.1"/>
</dbReference>
<dbReference type="InterPro" id="IPR013324">
    <property type="entry name" value="RNA_pol_sigma_r3/r4-like"/>
</dbReference>
<gene>
    <name evidence="3" type="ORF">SOCE26_012420</name>
</gene>
<dbReference type="InterPro" id="IPR036388">
    <property type="entry name" value="WH-like_DNA-bd_sf"/>
</dbReference>
<reference evidence="3 4" key="1">
    <citation type="submission" date="2015-09" db="EMBL/GenBank/DDBJ databases">
        <title>Sorangium comparison.</title>
        <authorList>
            <person name="Zaburannyi N."/>
            <person name="Bunk B."/>
            <person name="Overmann J."/>
            <person name="Mueller R."/>
        </authorList>
    </citation>
    <scope>NUCLEOTIDE SEQUENCE [LARGE SCALE GENOMIC DNA]</scope>
    <source>
        <strain evidence="3 4">So ce26</strain>
    </source>
</reference>
<dbReference type="GO" id="GO:0016987">
    <property type="term" value="F:sigma factor activity"/>
    <property type="evidence" value="ECO:0007669"/>
    <property type="project" value="InterPro"/>
</dbReference>
<evidence type="ECO:0000313" key="4">
    <source>
        <dbReference type="Proteomes" id="UP000238348"/>
    </source>
</evidence>
<name>A0A2L0EKL6_SORCE</name>
<evidence type="ECO:0000313" key="3">
    <source>
        <dbReference type="EMBL" id="AUX39847.1"/>
    </source>
</evidence>
<protein>
    <recommendedName>
        <fullName evidence="2">RNA polymerase sigma factor 70 region 4 type 2 domain-containing protein</fullName>
    </recommendedName>
</protein>
<evidence type="ECO:0000259" key="2">
    <source>
        <dbReference type="Pfam" id="PF08281"/>
    </source>
</evidence>
<dbReference type="Gene3D" id="1.10.10.10">
    <property type="entry name" value="Winged helix-like DNA-binding domain superfamily/Winged helix DNA-binding domain"/>
    <property type="match status" value="1"/>
</dbReference>
<feature type="region of interest" description="Disordered" evidence="1">
    <location>
        <begin position="123"/>
        <end position="144"/>
    </location>
</feature>
<dbReference type="InterPro" id="IPR013249">
    <property type="entry name" value="RNA_pol_sigma70_r4_t2"/>
</dbReference>
<dbReference type="EMBL" id="CP012673">
    <property type="protein sequence ID" value="AUX39847.1"/>
    <property type="molecule type" value="Genomic_DNA"/>
</dbReference>